<comment type="caution">
    <text evidence="3">The sequence shown here is derived from an EMBL/GenBank/DDBJ whole genome shotgun (WGS) entry which is preliminary data.</text>
</comment>
<dbReference type="PANTHER" id="PTHR43798">
    <property type="entry name" value="MONOACYLGLYCEROL LIPASE"/>
    <property type="match status" value="1"/>
</dbReference>
<dbReference type="EMBL" id="JAVHNQ010000005">
    <property type="protein sequence ID" value="KAK6347339.1"/>
    <property type="molecule type" value="Genomic_DNA"/>
</dbReference>
<feature type="domain" description="AB hydrolase-1" evidence="2">
    <location>
        <begin position="150"/>
        <end position="257"/>
    </location>
</feature>
<dbReference type="Proteomes" id="UP001375240">
    <property type="component" value="Unassembled WGS sequence"/>
</dbReference>
<dbReference type="Gene3D" id="3.40.50.1820">
    <property type="entry name" value="alpha/beta hydrolase"/>
    <property type="match status" value="1"/>
</dbReference>
<evidence type="ECO:0000259" key="2">
    <source>
        <dbReference type="Pfam" id="PF00561"/>
    </source>
</evidence>
<dbReference type="Pfam" id="PF00561">
    <property type="entry name" value="Abhydrolase_1"/>
    <property type="match status" value="1"/>
</dbReference>
<dbReference type="GO" id="GO:0046464">
    <property type="term" value="P:acylglycerol catabolic process"/>
    <property type="evidence" value="ECO:0007669"/>
    <property type="project" value="TreeGrafter"/>
</dbReference>
<dbReference type="PRINTS" id="PR00111">
    <property type="entry name" value="ABHYDROLASE"/>
</dbReference>
<keyword evidence="4" id="KW-1185">Reference proteome</keyword>
<keyword evidence="1" id="KW-0472">Membrane</keyword>
<protein>
    <recommendedName>
        <fullName evidence="2">AB hydrolase-1 domain-containing protein</fullName>
    </recommendedName>
</protein>
<name>A0AAV9UVF4_9PEZI</name>
<organism evidence="3 4">
    <name type="scientific">Orbilia brochopaga</name>
    <dbReference type="NCBI Taxonomy" id="3140254"/>
    <lineage>
        <taxon>Eukaryota</taxon>
        <taxon>Fungi</taxon>
        <taxon>Dikarya</taxon>
        <taxon>Ascomycota</taxon>
        <taxon>Pezizomycotina</taxon>
        <taxon>Orbiliomycetes</taxon>
        <taxon>Orbiliales</taxon>
        <taxon>Orbiliaceae</taxon>
        <taxon>Orbilia</taxon>
    </lineage>
</organism>
<dbReference type="InterPro" id="IPR000073">
    <property type="entry name" value="AB_hydrolase_1"/>
</dbReference>
<gene>
    <name evidence="3" type="ORF">TWF696_007408</name>
</gene>
<dbReference type="InterPro" id="IPR029058">
    <property type="entry name" value="AB_hydrolase_fold"/>
</dbReference>
<dbReference type="InterPro" id="IPR050266">
    <property type="entry name" value="AB_hydrolase_sf"/>
</dbReference>
<dbReference type="SUPFAM" id="SSF53474">
    <property type="entry name" value="alpha/beta-Hydrolases"/>
    <property type="match status" value="1"/>
</dbReference>
<feature type="transmembrane region" description="Helical" evidence="1">
    <location>
        <begin position="201"/>
        <end position="225"/>
    </location>
</feature>
<accession>A0AAV9UVF4</accession>
<dbReference type="PANTHER" id="PTHR43798:SF33">
    <property type="entry name" value="HYDROLASE, PUTATIVE (AFU_ORTHOLOGUE AFUA_2G14860)-RELATED"/>
    <property type="match status" value="1"/>
</dbReference>
<evidence type="ECO:0000313" key="3">
    <source>
        <dbReference type="EMBL" id="KAK6347339.1"/>
    </source>
</evidence>
<evidence type="ECO:0000313" key="4">
    <source>
        <dbReference type="Proteomes" id="UP001375240"/>
    </source>
</evidence>
<evidence type="ECO:0000256" key="1">
    <source>
        <dbReference type="SAM" id="Phobius"/>
    </source>
</evidence>
<keyword evidence="1" id="KW-1133">Transmembrane helix</keyword>
<sequence>MAVLIPSLSITDHQLFISSVIPCTILSAVVLITGVLSLCWPQWFGKCSTVLTPPVAPAATQDSFPDLDGTDQGSDILASVSMQGILKLFSFGSRISPIIPSPEKTLLPKLSTEEQAGLAYHPGSLPGGRWLQTPTGRIRVYEFGPENGKRVLFVHGISTPSIVARDMLTNLARRGCRIIAFDLPGRGYSECCKITPHDMRLYSALILMVTTSSTAPGGFFPFNIIGYSLGGGITVSFASQFPHLISSIVVLSSSGLLPYSMAPFGMKCCLFPWVPVWLADKLLTSQLKGEEEAPLDAMVKPTEPHAEPLDIFSVIKWQNRHQKGFMSGYINSMRNGPIFDRVDEWKRVGRFLREGSFAGKAEKMLVFYGEKDDLTPPFLLERVKECVGGEQVKSVIVEDGTHEIIVYQWDRILAEVVDFWGL</sequence>
<reference evidence="3 4" key="1">
    <citation type="submission" date="2019-10" db="EMBL/GenBank/DDBJ databases">
        <authorList>
            <person name="Palmer J.M."/>
        </authorList>
    </citation>
    <scope>NUCLEOTIDE SEQUENCE [LARGE SCALE GENOMIC DNA]</scope>
    <source>
        <strain evidence="3 4">TWF696</strain>
    </source>
</reference>
<dbReference type="GO" id="GO:0016020">
    <property type="term" value="C:membrane"/>
    <property type="evidence" value="ECO:0007669"/>
    <property type="project" value="TreeGrafter"/>
</dbReference>
<feature type="transmembrane region" description="Helical" evidence="1">
    <location>
        <begin position="15"/>
        <end position="40"/>
    </location>
</feature>
<dbReference type="AlphaFoldDB" id="A0AAV9UVF4"/>
<dbReference type="GO" id="GO:0047372">
    <property type="term" value="F:monoacylglycerol lipase activity"/>
    <property type="evidence" value="ECO:0007669"/>
    <property type="project" value="TreeGrafter"/>
</dbReference>
<proteinExistence type="predicted"/>
<keyword evidence="1" id="KW-0812">Transmembrane</keyword>